<evidence type="ECO:0000256" key="2">
    <source>
        <dbReference type="ARBA" id="ARBA00022553"/>
    </source>
</evidence>
<evidence type="ECO:0000256" key="7">
    <source>
        <dbReference type="ARBA" id="ARBA00022989"/>
    </source>
</evidence>
<accession>N6Z441</accession>
<sequence>MTSWTPNRSPVAAPHVHGRSNIPQVMRTVLLALLPATATGVFLFGWPALATVLLAIAGCVAAEAAALAIGKRPLRHTLADGSAVVTGLILALCLPPWAPWWLPLLGGAFAIVVGKQVFGGLGQNVLNPAMLARVALLVSFPLEMTAWVAPQPLFSPTAPGLLDGLAITFGGGAVPDAMSAATALAPLKHGGDFAAGEALLALALGTVPG</sequence>
<keyword evidence="8 9" id="KW-0472">Membrane</keyword>
<keyword evidence="7 9" id="KW-1133">Transmembrane helix</keyword>
<evidence type="ECO:0000313" key="10">
    <source>
        <dbReference type="EMBL" id="ENO86874.1"/>
    </source>
</evidence>
<feature type="non-terminal residue" evidence="10">
    <location>
        <position position="209"/>
    </location>
</feature>
<feature type="transmembrane region" description="Helical" evidence="9">
    <location>
        <begin position="29"/>
        <end position="46"/>
    </location>
</feature>
<keyword evidence="1" id="KW-0813">Transport</keyword>
<keyword evidence="5 9" id="KW-0812">Transmembrane</keyword>
<keyword evidence="6" id="KW-1278">Translocase</keyword>
<dbReference type="InterPro" id="IPR004338">
    <property type="entry name" value="NqrB/RnfD"/>
</dbReference>
<evidence type="ECO:0000256" key="9">
    <source>
        <dbReference type="SAM" id="Phobius"/>
    </source>
</evidence>
<evidence type="ECO:0000256" key="4">
    <source>
        <dbReference type="ARBA" id="ARBA00022643"/>
    </source>
</evidence>
<evidence type="ECO:0000256" key="3">
    <source>
        <dbReference type="ARBA" id="ARBA00022630"/>
    </source>
</evidence>
<dbReference type="RefSeq" id="WP_004303175.1">
    <property type="nucleotide sequence ID" value="NZ_AMXD01000026.1"/>
</dbReference>
<feature type="transmembrane region" description="Helical" evidence="9">
    <location>
        <begin position="52"/>
        <end position="70"/>
    </location>
</feature>
<dbReference type="AlphaFoldDB" id="N6Z441"/>
<evidence type="ECO:0000256" key="5">
    <source>
        <dbReference type="ARBA" id="ARBA00022692"/>
    </source>
</evidence>
<dbReference type="Proteomes" id="UP000013042">
    <property type="component" value="Unassembled WGS sequence"/>
</dbReference>
<dbReference type="EMBL" id="AMXD01000026">
    <property type="protein sequence ID" value="ENO86874.1"/>
    <property type="molecule type" value="Genomic_DNA"/>
</dbReference>
<gene>
    <name evidence="10" type="ORF">C665_06359</name>
</gene>
<evidence type="ECO:0000256" key="1">
    <source>
        <dbReference type="ARBA" id="ARBA00022448"/>
    </source>
</evidence>
<protein>
    <submittedName>
        <fullName evidence="10">RnfABCDGE type electron transport complex subunit D</fullName>
    </submittedName>
</protein>
<organism evidence="10 11">
    <name type="scientific">Thauera aminoaromatica S2</name>
    <dbReference type="NCBI Taxonomy" id="1234381"/>
    <lineage>
        <taxon>Bacteria</taxon>
        <taxon>Pseudomonadati</taxon>
        <taxon>Pseudomonadota</taxon>
        <taxon>Betaproteobacteria</taxon>
        <taxon>Rhodocyclales</taxon>
        <taxon>Zoogloeaceae</taxon>
        <taxon>Thauera</taxon>
    </lineage>
</organism>
<dbReference type="Pfam" id="PF03116">
    <property type="entry name" value="NQR2_RnfD_RnfE"/>
    <property type="match status" value="1"/>
</dbReference>
<evidence type="ECO:0000256" key="8">
    <source>
        <dbReference type="ARBA" id="ARBA00023136"/>
    </source>
</evidence>
<feature type="transmembrane region" description="Helical" evidence="9">
    <location>
        <begin position="77"/>
        <end position="94"/>
    </location>
</feature>
<name>N6Z441_THASP</name>
<reference evidence="10 11" key="1">
    <citation type="submission" date="2012-09" db="EMBL/GenBank/DDBJ databases">
        <title>Draft Genome Sequences of 6 Strains from Genus Thauera.</title>
        <authorList>
            <person name="Liu B."/>
            <person name="Shapleigh J.P."/>
            <person name="Frostegard A.H."/>
        </authorList>
    </citation>
    <scope>NUCLEOTIDE SEQUENCE [LARGE SCALE GENOMIC DNA]</scope>
    <source>
        <strain evidence="10 11">S2</strain>
    </source>
</reference>
<evidence type="ECO:0000313" key="11">
    <source>
        <dbReference type="Proteomes" id="UP000013042"/>
    </source>
</evidence>
<dbReference type="PANTHER" id="PTHR30578">
    <property type="entry name" value="ELECTRON TRANSPORT COMPLEX PROTEIN RNFD"/>
    <property type="match status" value="1"/>
</dbReference>
<keyword evidence="4" id="KW-0288">FMN</keyword>
<proteinExistence type="predicted"/>
<dbReference type="GO" id="GO:0005886">
    <property type="term" value="C:plasma membrane"/>
    <property type="evidence" value="ECO:0007669"/>
    <property type="project" value="TreeGrafter"/>
</dbReference>
<evidence type="ECO:0000256" key="6">
    <source>
        <dbReference type="ARBA" id="ARBA00022967"/>
    </source>
</evidence>
<dbReference type="GO" id="GO:0055085">
    <property type="term" value="P:transmembrane transport"/>
    <property type="evidence" value="ECO:0007669"/>
    <property type="project" value="InterPro"/>
</dbReference>
<keyword evidence="2" id="KW-0597">Phosphoprotein</keyword>
<comment type="caution">
    <text evidence="10">The sequence shown here is derived from an EMBL/GenBank/DDBJ whole genome shotgun (WGS) entry which is preliminary data.</text>
</comment>
<dbReference type="PANTHER" id="PTHR30578:SF0">
    <property type="entry name" value="ION-TRANSLOCATING OXIDOREDUCTASE COMPLEX SUBUNIT D"/>
    <property type="match status" value="1"/>
</dbReference>
<keyword evidence="3" id="KW-0285">Flavoprotein</keyword>